<name>X1VVR6_9ZZZZ</name>
<evidence type="ECO:0000256" key="1">
    <source>
        <dbReference type="SAM" id="Phobius"/>
    </source>
</evidence>
<dbReference type="EMBL" id="BARW01029961">
    <property type="protein sequence ID" value="GAJ14835.1"/>
    <property type="molecule type" value="Genomic_DNA"/>
</dbReference>
<feature type="transmembrane region" description="Helical" evidence="1">
    <location>
        <begin position="54"/>
        <end position="72"/>
    </location>
</feature>
<gene>
    <name evidence="2" type="ORF">S12H4_48020</name>
</gene>
<keyword evidence="1" id="KW-1133">Transmembrane helix</keyword>
<proteinExistence type="predicted"/>
<accession>X1VVR6</accession>
<comment type="caution">
    <text evidence="2">The sequence shown here is derived from an EMBL/GenBank/DDBJ whole genome shotgun (WGS) entry which is preliminary data.</text>
</comment>
<keyword evidence="1" id="KW-0812">Transmembrane</keyword>
<keyword evidence="1" id="KW-0472">Membrane</keyword>
<organism evidence="2">
    <name type="scientific">marine sediment metagenome</name>
    <dbReference type="NCBI Taxonomy" id="412755"/>
    <lineage>
        <taxon>unclassified sequences</taxon>
        <taxon>metagenomes</taxon>
        <taxon>ecological metagenomes</taxon>
    </lineage>
</organism>
<reference evidence="2" key="1">
    <citation type="journal article" date="2014" name="Front. Microbiol.">
        <title>High frequency of phylogenetically diverse reductive dehalogenase-homologous genes in deep subseafloor sedimentary metagenomes.</title>
        <authorList>
            <person name="Kawai M."/>
            <person name="Futagami T."/>
            <person name="Toyoda A."/>
            <person name="Takaki Y."/>
            <person name="Nishi S."/>
            <person name="Hori S."/>
            <person name="Arai W."/>
            <person name="Tsubouchi T."/>
            <person name="Morono Y."/>
            <person name="Uchiyama I."/>
            <person name="Ito T."/>
            <person name="Fujiyama A."/>
            <person name="Inagaki F."/>
            <person name="Takami H."/>
        </authorList>
    </citation>
    <scope>NUCLEOTIDE SEQUENCE</scope>
    <source>
        <strain evidence="2">Expedition CK06-06</strain>
    </source>
</reference>
<protein>
    <submittedName>
        <fullName evidence="2">Uncharacterized protein</fullName>
    </submittedName>
</protein>
<dbReference type="AlphaFoldDB" id="X1VVR6"/>
<evidence type="ECO:0000313" key="2">
    <source>
        <dbReference type="EMBL" id="GAJ14835.1"/>
    </source>
</evidence>
<sequence length="73" mass="7703">MSIGFDNLTVHNCIFLSGGAVDAYFSLDKSIFISSDMSNNISAQLIAVGDDGFTLSWALTGSVIIVAIYLALP</sequence>